<dbReference type="AlphaFoldDB" id="C7J5Y7"/>
<reference evidence="7" key="2">
    <citation type="journal article" date="2008" name="Nucleic Acids Res.">
        <title>The rice annotation project database (RAP-DB): 2008 update.</title>
        <authorList>
            <consortium name="The rice annotation project (RAP)"/>
        </authorList>
    </citation>
    <scope>GENOME REANNOTATION</scope>
    <source>
        <strain evidence="7">cv. Nipponbare</strain>
    </source>
</reference>
<evidence type="ECO:0000259" key="5">
    <source>
        <dbReference type="Pfam" id="PF00134"/>
    </source>
</evidence>
<dbReference type="Proteomes" id="UP000000763">
    <property type="component" value="Chromosome 8"/>
</dbReference>
<dbReference type="GO" id="GO:0051301">
    <property type="term" value="P:cell division"/>
    <property type="evidence" value="ECO:0007669"/>
    <property type="project" value="UniProtKB-KW"/>
</dbReference>
<dbReference type="KEGG" id="dosa:Os08g0421100"/>
<feature type="region of interest" description="Disordered" evidence="4">
    <location>
        <begin position="37"/>
        <end position="74"/>
    </location>
</feature>
<dbReference type="InterPro" id="IPR048258">
    <property type="entry name" value="Cyclins_cyclin-box"/>
</dbReference>
<dbReference type="PANTHER" id="PTHR10177">
    <property type="entry name" value="CYCLINS"/>
    <property type="match status" value="1"/>
</dbReference>
<evidence type="ECO:0000256" key="2">
    <source>
        <dbReference type="ARBA" id="ARBA00023127"/>
    </source>
</evidence>
<organism evidence="6 7">
    <name type="scientific">Oryza sativa subsp. japonica</name>
    <name type="common">Rice</name>
    <dbReference type="NCBI Taxonomy" id="39947"/>
    <lineage>
        <taxon>Eukaryota</taxon>
        <taxon>Viridiplantae</taxon>
        <taxon>Streptophyta</taxon>
        <taxon>Embryophyta</taxon>
        <taxon>Tracheophyta</taxon>
        <taxon>Spermatophyta</taxon>
        <taxon>Magnoliopsida</taxon>
        <taxon>Liliopsida</taxon>
        <taxon>Poales</taxon>
        <taxon>Poaceae</taxon>
        <taxon>BOP clade</taxon>
        <taxon>Oryzoideae</taxon>
        <taxon>Oryzeae</taxon>
        <taxon>Oryzinae</taxon>
        <taxon>Oryza</taxon>
        <taxon>Oryza sativa</taxon>
    </lineage>
</organism>
<evidence type="ECO:0000313" key="7">
    <source>
        <dbReference type="Proteomes" id="UP000000763"/>
    </source>
</evidence>
<evidence type="ECO:0000256" key="3">
    <source>
        <dbReference type="ARBA" id="ARBA00023306"/>
    </source>
</evidence>
<feature type="compositionally biased region" description="Low complexity" evidence="4">
    <location>
        <begin position="44"/>
        <end position="66"/>
    </location>
</feature>
<feature type="domain" description="Cyclin N-terminal" evidence="5">
    <location>
        <begin position="91"/>
        <end position="158"/>
    </location>
</feature>
<evidence type="ECO:0000313" key="6">
    <source>
        <dbReference type="EMBL" id="BAH94311.1"/>
    </source>
</evidence>
<keyword evidence="2" id="KW-0195">Cyclin</keyword>
<dbReference type="PROSITE" id="PS00292">
    <property type="entry name" value="CYCLINS"/>
    <property type="match status" value="1"/>
</dbReference>
<keyword evidence="1" id="KW-0132">Cell division</keyword>
<proteinExistence type="predicted"/>
<accession>C7J5Y7</accession>
<feature type="region of interest" description="Disordered" evidence="4">
    <location>
        <begin position="268"/>
        <end position="291"/>
    </location>
</feature>
<dbReference type="InterPro" id="IPR006671">
    <property type="entry name" value="Cyclin_N"/>
</dbReference>
<dbReference type="InterPro" id="IPR039361">
    <property type="entry name" value="Cyclin"/>
</dbReference>
<sequence>MGAPATAASGGGDDDDRDVVFEYLLCTEEDAASAGSFFQQLQGPAPAVSSSPSTTTATAPAAAGSCDDGGEEEEEEVWTVDVVAELIGGEAERSHSPRADYPGRLRSGRPADLAARADSVAWILKVRELYGMLPVTAYLAVSYMDRFLSLHRLPMEDARYIFEHRTIFRMELLVLDALDWRLRSITPFTFMYLFADKVDPNGKHIRELIHQATQTLSSWITAHHPSQQQQCYAPPEAIIRCYRLMQQLISSNNVGRESTEITMATTTTTATTAVSSEEVVSSSPPSKRRKM</sequence>
<dbReference type="Gene3D" id="1.10.472.10">
    <property type="entry name" value="Cyclin-like"/>
    <property type="match status" value="2"/>
</dbReference>
<gene>
    <name evidence="6" type="ordered locus">Os08g0421100</name>
</gene>
<reference evidence="6 7" key="1">
    <citation type="journal article" date="2005" name="Nature">
        <title>The map-based sequence of the rice genome.</title>
        <authorList>
            <consortium name="International rice genome sequencing project (IRGSP)"/>
            <person name="Matsumoto T."/>
            <person name="Wu J."/>
            <person name="Kanamori H."/>
            <person name="Katayose Y."/>
            <person name="Fujisawa M."/>
            <person name="Namiki N."/>
            <person name="Mizuno H."/>
            <person name="Yamamoto K."/>
            <person name="Antonio B.A."/>
            <person name="Baba T."/>
            <person name="Sakata K."/>
            <person name="Nagamura Y."/>
            <person name="Aoki H."/>
            <person name="Arikawa K."/>
            <person name="Arita K."/>
            <person name="Bito T."/>
            <person name="Chiden Y."/>
            <person name="Fujitsuka N."/>
            <person name="Fukunaka R."/>
            <person name="Hamada M."/>
            <person name="Harada C."/>
            <person name="Hayashi A."/>
            <person name="Hijishita S."/>
            <person name="Honda M."/>
            <person name="Hosokawa S."/>
            <person name="Ichikawa Y."/>
            <person name="Idonuma A."/>
            <person name="Iijima M."/>
            <person name="Ikeda M."/>
            <person name="Ikeno M."/>
            <person name="Ito K."/>
            <person name="Ito S."/>
            <person name="Ito T."/>
            <person name="Ito Y."/>
            <person name="Ito Y."/>
            <person name="Iwabuchi A."/>
            <person name="Kamiya K."/>
            <person name="Karasawa W."/>
            <person name="Kurita K."/>
            <person name="Katagiri S."/>
            <person name="Kikuta A."/>
            <person name="Kobayashi H."/>
            <person name="Kobayashi N."/>
            <person name="Machita K."/>
            <person name="Maehara T."/>
            <person name="Masukawa M."/>
            <person name="Mizubayashi T."/>
            <person name="Mukai Y."/>
            <person name="Nagasaki H."/>
            <person name="Nagata Y."/>
            <person name="Naito S."/>
            <person name="Nakashima M."/>
            <person name="Nakama Y."/>
            <person name="Nakamichi Y."/>
            <person name="Nakamura M."/>
            <person name="Meguro A."/>
            <person name="Negishi M."/>
            <person name="Ohta I."/>
            <person name="Ohta T."/>
            <person name="Okamoto M."/>
            <person name="Ono N."/>
            <person name="Saji S."/>
            <person name="Sakaguchi M."/>
            <person name="Sakai K."/>
            <person name="Shibata M."/>
            <person name="Shimokawa T."/>
            <person name="Song J."/>
            <person name="Takazaki Y."/>
            <person name="Terasawa K."/>
            <person name="Tsugane M."/>
            <person name="Tsuji K."/>
            <person name="Ueda S."/>
            <person name="Waki K."/>
            <person name="Yamagata H."/>
            <person name="Yamamoto M."/>
            <person name="Yamamoto S."/>
            <person name="Yamane H."/>
            <person name="Yoshiki S."/>
            <person name="Yoshihara R."/>
            <person name="Yukawa K."/>
            <person name="Zhong H."/>
            <person name="Yano M."/>
            <person name="Yuan Q."/>
            <person name="Ouyang S."/>
            <person name="Liu J."/>
            <person name="Jones K.M."/>
            <person name="Gansberger K."/>
            <person name="Moffat K."/>
            <person name="Hill J."/>
            <person name="Bera J."/>
            <person name="Fadrosh D."/>
            <person name="Jin S."/>
            <person name="Johri S."/>
            <person name="Kim M."/>
            <person name="Overton L."/>
            <person name="Reardon M."/>
            <person name="Tsitrin T."/>
            <person name="Vuong H."/>
            <person name="Weaver B."/>
            <person name="Ciecko A."/>
            <person name="Tallon L."/>
            <person name="Jackson J."/>
            <person name="Pai G."/>
            <person name="Aken S.V."/>
            <person name="Utterback T."/>
            <person name="Reidmuller S."/>
            <person name="Feldblyum T."/>
            <person name="Hsiao J."/>
            <person name="Zismann V."/>
            <person name="Iobst S."/>
            <person name="de Vazeille A.R."/>
            <person name="Buell C.R."/>
            <person name="Ying K."/>
            <person name="Li Y."/>
            <person name="Lu T."/>
            <person name="Huang Y."/>
            <person name="Zhao Q."/>
            <person name="Feng Q."/>
            <person name="Zhang L."/>
            <person name="Zhu J."/>
            <person name="Weng Q."/>
            <person name="Mu J."/>
            <person name="Lu Y."/>
            <person name="Fan D."/>
            <person name="Liu Y."/>
            <person name="Guan J."/>
            <person name="Zhang Y."/>
            <person name="Yu S."/>
            <person name="Liu X."/>
            <person name="Zhang Y."/>
            <person name="Hong G."/>
            <person name="Han B."/>
            <person name="Choisne N."/>
            <person name="Demange N."/>
            <person name="Orjeda G."/>
            <person name="Samain S."/>
            <person name="Cattolico L."/>
            <person name="Pelletier E."/>
            <person name="Couloux A."/>
            <person name="Segurens B."/>
            <person name="Wincker P."/>
            <person name="D'Hont A."/>
            <person name="Scarpelli C."/>
            <person name="Weissenbach J."/>
            <person name="Salanoubat M."/>
            <person name="Quetier F."/>
            <person name="Yu Y."/>
            <person name="Kim H.R."/>
            <person name="Rambo T."/>
            <person name="Currie J."/>
            <person name="Collura K."/>
            <person name="Luo M."/>
            <person name="Yang T."/>
            <person name="Ammiraju J.S.S."/>
            <person name="Engler F."/>
            <person name="Soderlund C."/>
            <person name="Wing R.A."/>
            <person name="Palmer L.E."/>
            <person name="de la Bastide M."/>
            <person name="Spiegel L."/>
            <person name="Nascimento L."/>
            <person name="Zutavern T."/>
            <person name="O'Shaughnessy A."/>
            <person name="Dike S."/>
            <person name="Dedhia N."/>
            <person name="Preston R."/>
            <person name="Balija V."/>
            <person name="McCombie W.R."/>
            <person name="Chow T."/>
            <person name="Chen H."/>
            <person name="Chung M."/>
            <person name="Chen C."/>
            <person name="Shaw J."/>
            <person name="Wu H."/>
            <person name="Hsiao K."/>
            <person name="Chao Y."/>
            <person name="Chu M."/>
            <person name="Cheng C."/>
            <person name="Hour A."/>
            <person name="Lee P."/>
            <person name="Lin S."/>
            <person name="Lin Y."/>
            <person name="Liou J."/>
            <person name="Liu S."/>
            <person name="Hsing Y."/>
            <person name="Raghuvanshi S."/>
            <person name="Mohanty A."/>
            <person name="Bharti A.K."/>
            <person name="Gaur A."/>
            <person name="Gupta V."/>
            <person name="Kumar D."/>
            <person name="Ravi V."/>
            <person name="Vij S."/>
            <person name="Kapur A."/>
            <person name="Khurana P."/>
            <person name="Khurana P."/>
            <person name="Khurana J.P."/>
            <person name="Tyagi A.K."/>
            <person name="Gaikwad K."/>
            <person name="Singh A."/>
            <person name="Dalal V."/>
            <person name="Srivastava S."/>
            <person name="Dixit A."/>
            <person name="Pal A.K."/>
            <person name="Ghazi I.A."/>
            <person name="Yadav M."/>
            <person name="Pandit A."/>
            <person name="Bhargava A."/>
            <person name="Sureshbabu K."/>
            <person name="Batra K."/>
            <person name="Sharma T.R."/>
            <person name="Mohapatra T."/>
            <person name="Singh N.K."/>
            <person name="Messing J."/>
            <person name="Nelson A.B."/>
            <person name="Fuks G."/>
            <person name="Kavchok S."/>
            <person name="Keizer G."/>
            <person name="Linton E."/>
            <person name="Llaca V."/>
            <person name="Song R."/>
            <person name="Tanyolac B."/>
            <person name="Young S."/>
            <person name="Ho-Il K."/>
            <person name="Hahn J.H."/>
            <person name="Sangsakoo G."/>
            <person name="Vanavichit A."/>
            <person name="de Mattos Luiz.A.T."/>
            <person name="Zimmer P.D."/>
            <person name="Malone G."/>
            <person name="Dellagostin O."/>
            <person name="de Oliveira A.C."/>
            <person name="Bevan M."/>
            <person name="Bancroft I."/>
            <person name="Minx P."/>
            <person name="Cordum H."/>
            <person name="Wilson R."/>
            <person name="Cheng Z."/>
            <person name="Jin W."/>
            <person name="Jiang J."/>
            <person name="Leong S.A."/>
            <person name="Iwama H."/>
            <person name="Gojobori T."/>
            <person name="Itoh T."/>
            <person name="Niimura Y."/>
            <person name="Fujii Y."/>
            <person name="Habara T."/>
            <person name="Sakai H."/>
            <person name="Sato Y."/>
            <person name="Wilson G."/>
            <person name="Kumar K."/>
            <person name="McCouch S."/>
            <person name="Juretic N."/>
            <person name="Hoen D."/>
            <person name="Wright S."/>
            <person name="Bruskiewich R."/>
            <person name="Bureau T."/>
            <person name="Miyao A."/>
            <person name="Hirochika H."/>
            <person name="Nishikawa T."/>
            <person name="Kadowaki K."/>
            <person name="Sugiura M."/>
            <person name="Burr B."/>
            <person name="Sasaki T."/>
        </authorList>
    </citation>
    <scope>NUCLEOTIDE SEQUENCE [LARGE SCALE GENOMIC DNA]</scope>
    <source>
        <strain evidence="7">cv. Nipponbare</strain>
    </source>
</reference>
<protein>
    <submittedName>
        <fullName evidence="6">Os08g0421100 protein</fullName>
    </submittedName>
</protein>
<name>C7J5Y7_ORYSJ</name>
<dbReference type="InterPro" id="IPR036915">
    <property type="entry name" value="Cyclin-like_sf"/>
</dbReference>
<dbReference type="Pfam" id="PF00134">
    <property type="entry name" value="Cyclin_N"/>
    <property type="match status" value="1"/>
</dbReference>
<dbReference type="SUPFAM" id="SSF47954">
    <property type="entry name" value="Cyclin-like"/>
    <property type="match status" value="1"/>
</dbReference>
<dbReference type="EMBL" id="AP008214">
    <property type="protein sequence ID" value="BAH94311.1"/>
    <property type="molecule type" value="Genomic_DNA"/>
</dbReference>
<evidence type="ECO:0000256" key="4">
    <source>
        <dbReference type="SAM" id="MobiDB-lite"/>
    </source>
</evidence>
<feature type="compositionally biased region" description="Low complexity" evidence="4">
    <location>
        <begin position="268"/>
        <end position="283"/>
    </location>
</feature>
<evidence type="ECO:0000256" key="1">
    <source>
        <dbReference type="ARBA" id="ARBA00022618"/>
    </source>
</evidence>
<keyword evidence="3" id="KW-0131">Cell cycle</keyword>